<dbReference type="RefSeq" id="WP_166504674.1">
    <property type="nucleotide sequence ID" value="NZ_JAKNTL010000002.1"/>
</dbReference>
<dbReference type="AlphaFoldDB" id="A0A2P2BMG9"/>
<evidence type="ECO:0000313" key="6">
    <source>
        <dbReference type="Proteomes" id="UP000245695"/>
    </source>
</evidence>
<dbReference type="PIRSF" id="PIRSF005384">
    <property type="entry name" value="RpiB_LacA_B"/>
    <property type="match status" value="1"/>
</dbReference>
<sequence length="150" mass="16335">MKIGLGSDHGGYNLKEEIKKHLEAKGIECVDFGPKNDLESVDYPIYGETVANSVVNKEIDYGIICCGTGIGISLAANKVKGIRCAVVSDVFSAKMSKAHNDANMLSLGERVLGRGLALEIVDAWINTEFEGGRHSKRVDMIKEIEKKHSK</sequence>
<dbReference type="SUPFAM" id="SSF89623">
    <property type="entry name" value="Ribose/Galactose isomerase RpiB/AlsB"/>
    <property type="match status" value="1"/>
</dbReference>
<dbReference type="Gene3D" id="3.40.1400.10">
    <property type="entry name" value="Sugar-phosphate isomerase, RpiB/LacA/LacB"/>
    <property type="match status" value="1"/>
</dbReference>
<dbReference type="EC" id="5.3.1.26" evidence="5"/>
<dbReference type="InterPro" id="IPR051812">
    <property type="entry name" value="SPI_LacAB/RpiB"/>
</dbReference>
<dbReference type="Proteomes" id="UP000245695">
    <property type="component" value="Chromosome 1"/>
</dbReference>
<comment type="similarity">
    <text evidence="1">Belongs to the LacAB/RpiB family.</text>
</comment>
<evidence type="ECO:0000256" key="4">
    <source>
        <dbReference type="PIRSR" id="PIRSR005384-2"/>
    </source>
</evidence>
<protein>
    <submittedName>
        <fullName evidence="5">Ribose-5-phosphate isomerase</fullName>
        <ecNumber evidence="5">5.3.1.26</ecNumber>
    </submittedName>
</protein>
<feature type="binding site" evidence="4">
    <location>
        <position position="100"/>
    </location>
    <ligand>
        <name>D-ribulose 5-phosphate</name>
        <dbReference type="ChEBI" id="CHEBI:58121"/>
    </ligand>
</feature>
<feature type="binding site" evidence="4">
    <location>
        <position position="137"/>
    </location>
    <ligand>
        <name>D-ribulose 5-phosphate</name>
        <dbReference type="ChEBI" id="CHEBI:58121"/>
    </ligand>
</feature>
<gene>
    <name evidence="5" type="ORF">FRIFI_0053</name>
</gene>
<dbReference type="GO" id="GO:0005975">
    <property type="term" value="P:carbohydrate metabolic process"/>
    <property type="evidence" value="ECO:0007669"/>
    <property type="project" value="InterPro"/>
</dbReference>
<dbReference type="PANTHER" id="PTHR43732">
    <property type="entry name" value="RIBOSE 5-PHOSPHATE ISOMERASE-RELATED"/>
    <property type="match status" value="1"/>
</dbReference>
<accession>A0A2P2BMG9</accession>
<dbReference type="NCBIfam" id="TIGR00689">
    <property type="entry name" value="rpiB_lacA_lacB"/>
    <property type="match status" value="1"/>
</dbReference>
<feature type="binding site" evidence="4">
    <location>
        <begin position="67"/>
        <end position="71"/>
    </location>
    <ligand>
        <name>D-ribulose 5-phosphate</name>
        <dbReference type="ChEBI" id="CHEBI:58121"/>
    </ligand>
</feature>
<dbReference type="InterPro" id="IPR003500">
    <property type="entry name" value="RpiB_LacA_LacB"/>
</dbReference>
<dbReference type="PANTHER" id="PTHR43732:SF1">
    <property type="entry name" value="RIBOSE 5-PHOSPHATE ISOMERASE"/>
    <property type="match status" value="1"/>
</dbReference>
<feature type="active site" description="Proton donor" evidence="3">
    <location>
        <position position="99"/>
    </location>
</feature>
<name>A0A2P2BMG9_9FIRM</name>
<dbReference type="InterPro" id="IPR004785">
    <property type="entry name" value="RpiB"/>
</dbReference>
<proteinExistence type="inferred from homology"/>
<feature type="binding site" evidence="4">
    <location>
        <begin position="8"/>
        <end position="9"/>
    </location>
    <ligand>
        <name>D-ribulose 5-phosphate</name>
        <dbReference type="ChEBI" id="CHEBI:58121"/>
    </ligand>
</feature>
<dbReference type="EMBL" id="LN650648">
    <property type="protein sequence ID" value="CEI71607.1"/>
    <property type="molecule type" value="Genomic_DNA"/>
</dbReference>
<keyword evidence="2 5" id="KW-0413">Isomerase</keyword>
<dbReference type="InterPro" id="IPR036569">
    <property type="entry name" value="RpiB_LacA_LacB_sf"/>
</dbReference>
<organism evidence="5 6">
    <name type="scientific">Romboutsia hominis</name>
    <dbReference type="NCBI Taxonomy" id="1507512"/>
    <lineage>
        <taxon>Bacteria</taxon>
        <taxon>Bacillati</taxon>
        <taxon>Bacillota</taxon>
        <taxon>Clostridia</taxon>
        <taxon>Peptostreptococcales</taxon>
        <taxon>Peptostreptococcaceae</taxon>
        <taxon>Romboutsia</taxon>
    </lineage>
</organism>
<dbReference type="Pfam" id="PF02502">
    <property type="entry name" value="LacAB_rpiB"/>
    <property type="match status" value="1"/>
</dbReference>
<dbReference type="KEGG" id="rhom:FRIFI_0053"/>
<evidence type="ECO:0000256" key="1">
    <source>
        <dbReference type="ARBA" id="ARBA00008754"/>
    </source>
</evidence>
<keyword evidence="6" id="KW-1185">Reference proteome</keyword>
<dbReference type="NCBIfam" id="TIGR01120">
    <property type="entry name" value="rpiB"/>
    <property type="match status" value="1"/>
</dbReference>
<evidence type="ECO:0000256" key="2">
    <source>
        <dbReference type="ARBA" id="ARBA00023235"/>
    </source>
</evidence>
<dbReference type="NCBIfam" id="NF004051">
    <property type="entry name" value="PRK05571.1"/>
    <property type="match status" value="1"/>
</dbReference>
<feature type="active site" description="Proton acceptor" evidence="3">
    <location>
        <position position="66"/>
    </location>
</feature>
<evidence type="ECO:0000256" key="3">
    <source>
        <dbReference type="PIRSR" id="PIRSR005384-1"/>
    </source>
</evidence>
<reference evidence="5 6" key="1">
    <citation type="submission" date="2014-09" db="EMBL/GenBank/DDBJ databases">
        <authorList>
            <person name="Hornung B.V."/>
        </authorList>
    </citation>
    <scope>NUCLEOTIDE SEQUENCE [LARGE SCALE GENOMIC DNA]</scope>
    <source>
        <strain evidence="5 6">FRIFI</strain>
    </source>
</reference>
<feature type="binding site" evidence="4">
    <location>
        <position position="133"/>
    </location>
    <ligand>
        <name>D-ribulose 5-phosphate</name>
        <dbReference type="ChEBI" id="CHEBI:58121"/>
    </ligand>
</feature>
<feature type="binding site" evidence="4">
    <location>
        <position position="110"/>
    </location>
    <ligand>
        <name>D-ribulose 5-phosphate</name>
        <dbReference type="ChEBI" id="CHEBI:58121"/>
    </ligand>
</feature>
<dbReference type="GO" id="GO:0050044">
    <property type="term" value="F:galactose-6-phosphate isomerase activity"/>
    <property type="evidence" value="ECO:0007669"/>
    <property type="project" value="UniProtKB-EC"/>
</dbReference>
<evidence type="ECO:0000313" key="5">
    <source>
        <dbReference type="EMBL" id="CEI71607.1"/>
    </source>
</evidence>